<reference evidence="2 3" key="1">
    <citation type="journal article" date="2018" name="Syst. Appl. Microbiol.">
        <title>Abditibacterium utsteinense sp. nov., the first cultivated member of candidate phylum FBP, isolated from ice-free Antarctic soil samples.</title>
        <authorList>
            <person name="Tahon G."/>
            <person name="Tytgat B."/>
            <person name="Lebbe L."/>
            <person name="Carlier A."/>
            <person name="Willems A."/>
        </authorList>
    </citation>
    <scope>NUCLEOTIDE SEQUENCE [LARGE SCALE GENOMIC DNA]</scope>
    <source>
        <strain evidence="2 3">LMG 29911</strain>
    </source>
</reference>
<dbReference type="Gene3D" id="1.20.120.450">
    <property type="entry name" value="dinb family like domain"/>
    <property type="match status" value="1"/>
</dbReference>
<dbReference type="AlphaFoldDB" id="A0A2S8SNP5"/>
<comment type="caution">
    <text evidence="2">The sequence shown here is derived from an EMBL/GenBank/DDBJ whole genome shotgun (WGS) entry which is preliminary data.</text>
</comment>
<sequence length="156" mass="17329">MNNQMILTLITNGKDGLVGTFNAVPDDKLNWKPLDNGRTALDLFSEAAQTTKMVAEMSQSRGETKPSRELFGQMKTEREAWTKQIALDAMQTNFAALSAAIESLSEEELSQTVTLAMGGGMTLPLAGWIMMSYRTYVSRFAQINYIQTLYGDFDSH</sequence>
<feature type="domain" description="DinB-like" evidence="1">
    <location>
        <begin position="17"/>
        <end position="128"/>
    </location>
</feature>
<accession>A0A2S8SNP5</accession>
<dbReference type="Proteomes" id="UP000237684">
    <property type="component" value="Unassembled WGS sequence"/>
</dbReference>
<evidence type="ECO:0000313" key="3">
    <source>
        <dbReference type="Proteomes" id="UP000237684"/>
    </source>
</evidence>
<dbReference type="EMBL" id="NIGF01000039">
    <property type="protein sequence ID" value="PQV62406.1"/>
    <property type="molecule type" value="Genomic_DNA"/>
</dbReference>
<dbReference type="Pfam" id="PF12867">
    <property type="entry name" value="DinB_2"/>
    <property type="match status" value="1"/>
</dbReference>
<dbReference type="RefSeq" id="WP_123580924.1">
    <property type="nucleotide sequence ID" value="NZ_NIGF01000039.1"/>
</dbReference>
<dbReference type="InParanoid" id="A0A2S8SNP5"/>
<dbReference type="InterPro" id="IPR024775">
    <property type="entry name" value="DinB-like"/>
</dbReference>
<protein>
    <recommendedName>
        <fullName evidence="1">DinB-like domain-containing protein</fullName>
    </recommendedName>
</protein>
<gene>
    <name evidence="2" type="ORF">B1R32_1394</name>
</gene>
<name>A0A2S8SNP5_9BACT</name>
<evidence type="ECO:0000259" key="1">
    <source>
        <dbReference type="Pfam" id="PF12867"/>
    </source>
</evidence>
<evidence type="ECO:0000313" key="2">
    <source>
        <dbReference type="EMBL" id="PQV62406.1"/>
    </source>
</evidence>
<keyword evidence="3" id="KW-1185">Reference proteome</keyword>
<dbReference type="SUPFAM" id="SSF109854">
    <property type="entry name" value="DinB/YfiT-like putative metalloenzymes"/>
    <property type="match status" value="1"/>
</dbReference>
<organism evidence="2 3">
    <name type="scientific">Abditibacterium utsteinense</name>
    <dbReference type="NCBI Taxonomy" id="1960156"/>
    <lineage>
        <taxon>Bacteria</taxon>
        <taxon>Pseudomonadati</taxon>
        <taxon>Abditibacteriota</taxon>
        <taxon>Abditibacteriia</taxon>
        <taxon>Abditibacteriales</taxon>
        <taxon>Abditibacteriaceae</taxon>
        <taxon>Abditibacterium</taxon>
    </lineage>
</organism>
<proteinExistence type="predicted"/>
<dbReference type="InterPro" id="IPR034660">
    <property type="entry name" value="DinB/YfiT-like"/>
</dbReference>